<evidence type="ECO:0000313" key="2">
    <source>
        <dbReference type="Proteomes" id="UP001055072"/>
    </source>
</evidence>
<proteinExistence type="predicted"/>
<name>A0ACB8U6Z5_9APHY</name>
<gene>
    <name evidence="1" type="ORF">BDY19DRAFT_99355</name>
</gene>
<comment type="caution">
    <text evidence="1">The sequence shown here is derived from an EMBL/GenBank/DDBJ whole genome shotgun (WGS) entry which is preliminary data.</text>
</comment>
<reference evidence="1" key="1">
    <citation type="journal article" date="2021" name="Environ. Microbiol.">
        <title>Gene family expansions and transcriptome signatures uncover fungal adaptations to wood decay.</title>
        <authorList>
            <person name="Hage H."/>
            <person name="Miyauchi S."/>
            <person name="Viragh M."/>
            <person name="Drula E."/>
            <person name="Min B."/>
            <person name="Chaduli D."/>
            <person name="Navarro D."/>
            <person name="Favel A."/>
            <person name="Norest M."/>
            <person name="Lesage-Meessen L."/>
            <person name="Balint B."/>
            <person name="Merenyi Z."/>
            <person name="de Eugenio L."/>
            <person name="Morin E."/>
            <person name="Martinez A.T."/>
            <person name="Baldrian P."/>
            <person name="Stursova M."/>
            <person name="Martinez M.J."/>
            <person name="Novotny C."/>
            <person name="Magnuson J.K."/>
            <person name="Spatafora J.W."/>
            <person name="Maurice S."/>
            <person name="Pangilinan J."/>
            <person name="Andreopoulos W."/>
            <person name="LaButti K."/>
            <person name="Hundley H."/>
            <person name="Na H."/>
            <person name="Kuo A."/>
            <person name="Barry K."/>
            <person name="Lipzen A."/>
            <person name="Henrissat B."/>
            <person name="Riley R."/>
            <person name="Ahrendt S."/>
            <person name="Nagy L.G."/>
            <person name="Grigoriev I.V."/>
            <person name="Martin F."/>
            <person name="Rosso M.N."/>
        </authorList>
    </citation>
    <scope>NUCLEOTIDE SEQUENCE</scope>
    <source>
        <strain evidence="1">CBS 384.51</strain>
    </source>
</reference>
<protein>
    <submittedName>
        <fullName evidence="1">SprT-like family-domain-containing protein</fullName>
    </submittedName>
</protein>
<evidence type="ECO:0000313" key="1">
    <source>
        <dbReference type="EMBL" id="KAI0090038.1"/>
    </source>
</evidence>
<keyword evidence="2" id="KW-1185">Reference proteome</keyword>
<dbReference type="Proteomes" id="UP001055072">
    <property type="component" value="Unassembled WGS sequence"/>
</dbReference>
<sequence>MTKKVKLAIEQTRREKYAQDLFDELNRVVFKSGLPEDTALKWSNRLLTTAGRAKWKRSRDGSQTSEIELATKILDCDERIRNTLSHEMCHLACWIIDGDPKEGHGKAFKSWAAKIMRRRSDIQVTTRHSYEINYPYEWECENCAKIYGRYSKSIRPDECRCGACKVGVLVPLFKVRAPQTPQKTKADSRLAAISSRDSPRTISAIAESFTELKIQDEDVASTLNLMKGMARPAVRNDIFGLSRPTIDAQLSALTKELGGIGLLGEP</sequence>
<dbReference type="EMBL" id="MU274909">
    <property type="protein sequence ID" value="KAI0090038.1"/>
    <property type="molecule type" value="Genomic_DNA"/>
</dbReference>
<organism evidence="1 2">
    <name type="scientific">Irpex rosettiformis</name>
    <dbReference type="NCBI Taxonomy" id="378272"/>
    <lineage>
        <taxon>Eukaryota</taxon>
        <taxon>Fungi</taxon>
        <taxon>Dikarya</taxon>
        <taxon>Basidiomycota</taxon>
        <taxon>Agaricomycotina</taxon>
        <taxon>Agaricomycetes</taxon>
        <taxon>Polyporales</taxon>
        <taxon>Irpicaceae</taxon>
        <taxon>Irpex</taxon>
    </lineage>
</organism>
<accession>A0ACB8U6Z5</accession>